<proteinExistence type="predicted"/>
<dbReference type="InterPro" id="IPR048369">
    <property type="entry name" value="COG6_C"/>
</dbReference>
<dbReference type="GO" id="GO:0006891">
    <property type="term" value="P:intra-Golgi vesicle-mediated transport"/>
    <property type="evidence" value="ECO:0007669"/>
    <property type="project" value="InterPro"/>
</dbReference>
<reference evidence="2" key="1">
    <citation type="submission" date="2023-03" db="EMBL/GenBank/DDBJ databases">
        <title>Mating type loci evolution in Malassezia.</title>
        <authorList>
            <person name="Coelho M.A."/>
        </authorList>
    </citation>
    <scope>NUCLEOTIDE SEQUENCE</scope>
    <source>
        <strain evidence="2">CBS 7876</strain>
    </source>
</reference>
<gene>
    <name evidence="2" type="primary">COG6</name>
    <name evidence="2" type="ORF">MOBT1_000925</name>
</gene>
<protein>
    <submittedName>
        <fullName evidence="2">Golgi transport complex subunit 6</fullName>
    </submittedName>
</protein>
<name>A0AAF0DYC6_9BASI</name>
<evidence type="ECO:0000259" key="1">
    <source>
        <dbReference type="Pfam" id="PF20653"/>
    </source>
</evidence>
<sequence>MHAHDAPRYVSDMLAWVHQLLAGERELVAALLAQLAPPADADGAPGTPRVRTHRRRIGERHAGLDTSVDLRGAGPLLRPGHTALDGAVLDALVRSVLERNVAGCCRPLQTRVLHTLHAQTDVLVVLQLYFLLRFYHATMQQTIGARAALSTTLRELVSTAEDTFLRALHTHAETHLAPLAALPDADALARVRDAARLLRAMLAECAQARDADASAAADVDALETHIGTRLVAPLQQRIAEHAARAHTPRDTDGWSRYLPWGAPARPTHPCDTPRWHADLFYVCAATPLWVRRRPLTQHALRPYDRAPDMRAAPVHTQLCDALVRLAETHVR</sequence>
<evidence type="ECO:0000313" key="3">
    <source>
        <dbReference type="Proteomes" id="UP001214603"/>
    </source>
</evidence>
<dbReference type="EMBL" id="CP119934">
    <property type="protein sequence ID" value="WFD02244.1"/>
    <property type="molecule type" value="Genomic_DNA"/>
</dbReference>
<dbReference type="Pfam" id="PF20653">
    <property type="entry name" value="COG6_C"/>
    <property type="match status" value="1"/>
</dbReference>
<evidence type="ECO:0000313" key="2">
    <source>
        <dbReference type="EMBL" id="WFD02244.1"/>
    </source>
</evidence>
<dbReference type="AlphaFoldDB" id="A0AAF0DYC6"/>
<accession>A0AAF0DYC6</accession>
<dbReference type="InterPro" id="IPR010490">
    <property type="entry name" value="COG6"/>
</dbReference>
<dbReference type="PANTHER" id="PTHR21506">
    <property type="entry name" value="COMPONENT OF OLIGOMERIC GOLGI COMPLEX 6"/>
    <property type="match status" value="1"/>
</dbReference>
<dbReference type="GO" id="GO:0017119">
    <property type="term" value="C:Golgi transport complex"/>
    <property type="evidence" value="ECO:0007669"/>
    <property type="project" value="InterPro"/>
</dbReference>
<organism evidence="2 3">
    <name type="scientific">Malassezia obtusa</name>
    <dbReference type="NCBI Taxonomy" id="76774"/>
    <lineage>
        <taxon>Eukaryota</taxon>
        <taxon>Fungi</taxon>
        <taxon>Dikarya</taxon>
        <taxon>Basidiomycota</taxon>
        <taxon>Ustilaginomycotina</taxon>
        <taxon>Malasseziomycetes</taxon>
        <taxon>Malasseziales</taxon>
        <taxon>Malasseziaceae</taxon>
        <taxon>Malassezia</taxon>
    </lineage>
</organism>
<dbReference type="Proteomes" id="UP001214603">
    <property type="component" value="Chromosome 1"/>
</dbReference>
<dbReference type="PANTHER" id="PTHR21506:SF0">
    <property type="entry name" value="CONSERVED OLIGOMERIC GOLGI COMPLEX SUBUNIT 6"/>
    <property type="match status" value="1"/>
</dbReference>
<feature type="domain" description="Conserved Oligomeric Golgi complex subunit 6 C-terminal" evidence="1">
    <location>
        <begin position="1"/>
        <end position="245"/>
    </location>
</feature>
<keyword evidence="3" id="KW-1185">Reference proteome</keyword>